<evidence type="ECO:0000259" key="5">
    <source>
        <dbReference type="SMART" id="SM01394"/>
    </source>
</evidence>
<dbReference type="GO" id="GO:0005615">
    <property type="term" value="C:extracellular space"/>
    <property type="evidence" value="ECO:0007669"/>
    <property type="project" value="TreeGrafter"/>
</dbReference>
<dbReference type="PANTHER" id="PTHR11639:SF134">
    <property type="entry name" value="PROTEIN S100-A1-RELATED"/>
    <property type="match status" value="1"/>
</dbReference>
<keyword evidence="4" id="KW-0106">Calcium</keyword>
<comment type="similarity">
    <text evidence="1">Belongs to the S-100 family.</text>
</comment>
<protein>
    <submittedName>
        <fullName evidence="6">S100 calcium binding protein, beta (neural)</fullName>
    </submittedName>
</protein>
<evidence type="ECO:0000256" key="3">
    <source>
        <dbReference type="ARBA" id="ARBA00022737"/>
    </source>
</evidence>
<keyword evidence="3" id="KW-0677">Repeat</keyword>
<name>S4R9N0_PETMA</name>
<keyword evidence="2" id="KW-0479">Metal-binding</keyword>
<dbReference type="InterPro" id="IPR013787">
    <property type="entry name" value="S100_Ca-bd_sub"/>
</dbReference>
<dbReference type="GO" id="GO:0005509">
    <property type="term" value="F:calcium ion binding"/>
    <property type="evidence" value="ECO:0007669"/>
    <property type="project" value="TreeGrafter"/>
</dbReference>
<dbReference type="InterPro" id="IPR001751">
    <property type="entry name" value="S100/CaBP7/8-like_CS"/>
</dbReference>
<dbReference type="InterPro" id="IPR011992">
    <property type="entry name" value="EF-hand-dom_pair"/>
</dbReference>
<dbReference type="SMART" id="SM01394">
    <property type="entry name" value="S_100"/>
    <property type="match status" value="1"/>
</dbReference>
<dbReference type="Ensembl" id="ENSPMAT00000001921.1">
    <property type="protein sequence ID" value="ENSPMAP00000001911.1"/>
    <property type="gene ID" value="ENSPMAG00000001741.1"/>
</dbReference>
<dbReference type="PANTHER" id="PTHR11639">
    <property type="entry name" value="S100 CALCIUM-BINDING PROTEIN"/>
    <property type="match status" value="1"/>
</dbReference>
<dbReference type="GO" id="GO:0005634">
    <property type="term" value="C:nucleus"/>
    <property type="evidence" value="ECO:0007669"/>
    <property type="project" value="TreeGrafter"/>
</dbReference>
<accession>S4R9N0</accession>
<evidence type="ECO:0000256" key="2">
    <source>
        <dbReference type="ARBA" id="ARBA00022723"/>
    </source>
</evidence>
<dbReference type="GO" id="GO:0050786">
    <property type="term" value="F:RAGE receptor binding"/>
    <property type="evidence" value="ECO:0007669"/>
    <property type="project" value="TreeGrafter"/>
</dbReference>
<dbReference type="GeneTree" id="ENSGT00940000161997"/>
<reference evidence="6" key="2">
    <citation type="submission" date="2025-09" db="UniProtKB">
        <authorList>
            <consortium name="Ensembl"/>
        </authorList>
    </citation>
    <scope>IDENTIFICATION</scope>
</reference>
<dbReference type="GO" id="GO:0043123">
    <property type="term" value="P:positive regulation of canonical NF-kappaB signal transduction"/>
    <property type="evidence" value="ECO:0007669"/>
    <property type="project" value="TreeGrafter"/>
</dbReference>
<dbReference type="AlphaFoldDB" id="S4R9N0"/>
<dbReference type="Gene3D" id="1.10.238.10">
    <property type="entry name" value="EF-hand"/>
    <property type="match status" value="1"/>
</dbReference>
<dbReference type="GO" id="GO:0008284">
    <property type="term" value="P:positive regulation of cell population proliferation"/>
    <property type="evidence" value="ECO:0007669"/>
    <property type="project" value="TreeGrafter"/>
</dbReference>
<dbReference type="Pfam" id="PF01023">
    <property type="entry name" value="S_100"/>
    <property type="match status" value="1"/>
</dbReference>
<sequence length="92" mass="10417">MSKLEQALLVIVDTFNRYSGKDADKTNLAKSELKELINIELSHFLEGVKDPQMLEMLMRDLDLNGDAECDFQEFMTMLTIIATACHSLVSHP</sequence>
<organism evidence="6">
    <name type="scientific">Petromyzon marinus</name>
    <name type="common">Sea lamprey</name>
    <dbReference type="NCBI Taxonomy" id="7757"/>
    <lineage>
        <taxon>Eukaryota</taxon>
        <taxon>Metazoa</taxon>
        <taxon>Chordata</taxon>
        <taxon>Craniata</taxon>
        <taxon>Vertebrata</taxon>
        <taxon>Cyclostomata</taxon>
        <taxon>Hyperoartia</taxon>
        <taxon>Petromyzontiformes</taxon>
        <taxon>Petromyzontidae</taxon>
        <taxon>Petromyzon</taxon>
    </lineage>
</organism>
<reference evidence="6" key="1">
    <citation type="submission" date="2025-08" db="UniProtKB">
        <authorList>
            <consortium name="Ensembl"/>
        </authorList>
    </citation>
    <scope>IDENTIFICATION</scope>
</reference>
<evidence type="ECO:0000313" key="6">
    <source>
        <dbReference type="Ensembl" id="ENSPMAP00000001911.1"/>
    </source>
</evidence>
<evidence type="ECO:0000256" key="1">
    <source>
        <dbReference type="ARBA" id="ARBA00007323"/>
    </source>
</evidence>
<dbReference type="SUPFAM" id="SSF47473">
    <property type="entry name" value="EF-hand"/>
    <property type="match status" value="1"/>
</dbReference>
<dbReference type="GO" id="GO:0044548">
    <property type="term" value="F:S100 protein binding"/>
    <property type="evidence" value="ECO:0007669"/>
    <property type="project" value="TreeGrafter"/>
</dbReference>
<dbReference type="GO" id="GO:0005737">
    <property type="term" value="C:cytoplasm"/>
    <property type="evidence" value="ECO:0007669"/>
    <property type="project" value="TreeGrafter"/>
</dbReference>
<dbReference type="InterPro" id="IPR034325">
    <property type="entry name" value="S-100_dom"/>
</dbReference>
<dbReference type="CDD" id="cd00213">
    <property type="entry name" value="S-100"/>
    <property type="match status" value="1"/>
</dbReference>
<dbReference type="GO" id="GO:0048306">
    <property type="term" value="F:calcium-dependent protein binding"/>
    <property type="evidence" value="ECO:0007669"/>
    <property type="project" value="TreeGrafter"/>
</dbReference>
<proteinExistence type="inferred from homology"/>
<dbReference type="PROSITE" id="PS00303">
    <property type="entry name" value="S100_CABP"/>
    <property type="match status" value="1"/>
</dbReference>
<evidence type="ECO:0000256" key="4">
    <source>
        <dbReference type="ARBA" id="ARBA00022837"/>
    </source>
</evidence>
<dbReference type="GO" id="GO:0046914">
    <property type="term" value="F:transition metal ion binding"/>
    <property type="evidence" value="ECO:0007669"/>
    <property type="project" value="InterPro"/>
</dbReference>
<feature type="domain" description="S100/CaBP-9k-type calcium binding subdomain" evidence="5">
    <location>
        <begin position="4"/>
        <end position="46"/>
    </location>
</feature>